<evidence type="ECO:0000256" key="2">
    <source>
        <dbReference type="SAM" id="Coils"/>
    </source>
</evidence>
<dbReference type="InterPro" id="IPR006098">
    <property type="entry name" value="MMCoA_mutase_a_cat"/>
</dbReference>
<keyword evidence="1" id="KW-0413">Isomerase</keyword>
<gene>
    <name evidence="5" type="ORF">B9Q02_12050</name>
</gene>
<dbReference type="PANTHER" id="PTHR48101:SF1">
    <property type="entry name" value="METHYLMALONYL-COA MUTASE, LARGE SUBUNIT"/>
    <property type="match status" value="1"/>
</dbReference>
<dbReference type="AlphaFoldDB" id="A0A2R6A751"/>
<accession>A0A2R6A751</accession>
<evidence type="ECO:0000256" key="1">
    <source>
        <dbReference type="ARBA" id="ARBA00023235"/>
    </source>
</evidence>
<dbReference type="PANTHER" id="PTHR48101">
    <property type="entry name" value="METHYLMALONYL-COA MUTASE, MITOCHONDRIAL-RELATED"/>
    <property type="match status" value="1"/>
</dbReference>
<evidence type="ECO:0000259" key="4">
    <source>
        <dbReference type="Pfam" id="PF01642"/>
    </source>
</evidence>
<name>A0A2R6A751_9ARCH</name>
<evidence type="ECO:0000256" key="3">
    <source>
        <dbReference type="SAM" id="Phobius"/>
    </source>
</evidence>
<evidence type="ECO:0000313" key="5">
    <source>
        <dbReference type="EMBL" id="PSN82167.1"/>
    </source>
</evidence>
<dbReference type="EMBL" id="NEXD01000175">
    <property type="protein sequence ID" value="PSN82167.1"/>
    <property type="molecule type" value="Genomic_DNA"/>
</dbReference>
<dbReference type="Proteomes" id="UP000240569">
    <property type="component" value="Unassembled WGS sequence"/>
</dbReference>
<reference evidence="5 6" key="1">
    <citation type="submission" date="2017-04" db="EMBL/GenBank/DDBJ databases">
        <title>Novel microbial lineages endemic to geothermal iron-oxide mats fill important gaps in the evolutionary history of Archaea.</title>
        <authorList>
            <person name="Jay Z.J."/>
            <person name="Beam J.P."/>
            <person name="Dlakic M."/>
            <person name="Rusch D.B."/>
            <person name="Kozubal M.A."/>
            <person name="Inskeep W.P."/>
        </authorList>
    </citation>
    <scope>NUCLEOTIDE SEQUENCE [LARGE SCALE GENOMIC DNA]</scope>
    <source>
        <strain evidence="5">BE_D</strain>
    </source>
</reference>
<keyword evidence="3" id="KW-1133">Transmembrane helix</keyword>
<feature type="transmembrane region" description="Helical" evidence="3">
    <location>
        <begin position="176"/>
        <end position="193"/>
    </location>
</feature>
<keyword evidence="3" id="KW-0812">Transmembrane</keyword>
<dbReference type="GO" id="GO:0031419">
    <property type="term" value="F:cobalamin binding"/>
    <property type="evidence" value="ECO:0007669"/>
    <property type="project" value="InterPro"/>
</dbReference>
<dbReference type="SUPFAM" id="SSF51703">
    <property type="entry name" value="Cobalamin (vitamin B12)-dependent enzymes"/>
    <property type="match status" value="1"/>
</dbReference>
<evidence type="ECO:0000313" key="6">
    <source>
        <dbReference type="Proteomes" id="UP000240569"/>
    </source>
</evidence>
<dbReference type="InterPro" id="IPR016176">
    <property type="entry name" value="Cbl-dep_enz_cat"/>
</dbReference>
<dbReference type="InterPro" id="IPR006099">
    <property type="entry name" value="MeMalonylCoA_mutase_a/b_cat"/>
</dbReference>
<dbReference type="GO" id="GO:0004494">
    <property type="term" value="F:methylmalonyl-CoA mutase activity"/>
    <property type="evidence" value="ECO:0007669"/>
    <property type="project" value="InterPro"/>
</dbReference>
<keyword evidence="2" id="KW-0175">Coiled coil</keyword>
<feature type="domain" description="Methylmalonyl-CoA mutase alpha/beta chain catalytic" evidence="4">
    <location>
        <begin position="49"/>
        <end position="563"/>
    </location>
</feature>
<proteinExistence type="predicted"/>
<keyword evidence="3" id="KW-0472">Membrane</keyword>
<organism evidence="5 6">
    <name type="scientific">Candidatus Marsarchaeota G1 archaeon BE_D</name>
    <dbReference type="NCBI Taxonomy" id="1978156"/>
    <lineage>
        <taxon>Archaea</taxon>
        <taxon>Candidatus Marsarchaeota</taxon>
        <taxon>Candidatus Marsarchaeota group 1</taxon>
    </lineage>
</organism>
<comment type="caution">
    <text evidence="5">The sequence shown here is derived from an EMBL/GenBank/DDBJ whole genome shotgun (WGS) entry which is preliminary data.</text>
</comment>
<sequence>MTVYETNNTNNYDRGFLSKLKKEFERWEETTLKDWLKKKNSKERDVKTTSSGIPIKRVFTPLDVENVDYFSDLGFPGEYPYTRGIYPNMYRGRMWTIRMVSGYGTPEETNKRFKYLLEHGETGLNLVLDSPTIYGYDSDDPRVRGEVGQGGSPIVSLYDMETAFEGIPIENITTSLITYFLGMPVFAMYVALAKKRGIDFSRIGGTTQNDPLMLFHVGNPPLPLEAAIKLSVDLLEWVCYNMPKWYAISVCGYQLREAGATAVQEAAYSIADAQAFIEEGLRRGLNIDDIAKHISFFLCVHNDFFEEIAKFRAMRKVWARIMRDKYKAKDPASWMFKFHAQTSGVALTAQEPENNIVRTAYHALAAVLGGVQSLHTDAMDEALGLPTAKTARIALRTQQILFYETNVANVVDPLGGSYYVEYLTKKMEEAIWSKLNEIEAEGGILEATKKMIPRKDIEEARYTTLLKIENGEIPVVGVNIFRSQESDKLDIDILRVTLDLENKQIQRVKRIRETRNNEEVKRKLEAMKEAALRGENLTPYAIDAALSYATVGEIYSVFREVYGVQKTLVS</sequence>
<dbReference type="NCBIfam" id="TIGR00641">
    <property type="entry name" value="acid_CoA_mut_N"/>
    <property type="match status" value="1"/>
</dbReference>
<dbReference type="Gene3D" id="3.20.20.240">
    <property type="entry name" value="Methylmalonyl-CoA mutase"/>
    <property type="match status" value="1"/>
</dbReference>
<feature type="coiled-coil region" evidence="2">
    <location>
        <begin position="510"/>
        <end position="537"/>
    </location>
</feature>
<dbReference type="Pfam" id="PF01642">
    <property type="entry name" value="MM_CoA_mutase"/>
    <property type="match status" value="1"/>
</dbReference>
<protein>
    <recommendedName>
        <fullName evidence="4">Methylmalonyl-CoA mutase alpha/beta chain catalytic domain-containing protein</fullName>
    </recommendedName>
</protein>